<dbReference type="InterPro" id="IPR037069">
    <property type="entry name" value="AcylCoA_DH/ox_N_sf"/>
</dbReference>
<dbReference type="Proteomes" id="UP000774804">
    <property type="component" value="Unassembled WGS sequence"/>
</dbReference>
<dbReference type="EMBL" id="RCMV01000261">
    <property type="protein sequence ID" value="KAG3220485.1"/>
    <property type="molecule type" value="Genomic_DNA"/>
</dbReference>
<dbReference type="EMBL" id="MJFZ01000766">
    <property type="protein sequence ID" value="RAW25317.1"/>
    <property type="molecule type" value="Genomic_DNA"/>
</dbReference>
<protein>
    <recommendedName>
        <fullName evidence="1">Acyl-coenzyme A oxidase N-terminal domain-containing protein</fullName>
    </recommendedName>
</protein>
<evidence type="ECO:0000313" key="7">
    <source>
        <dbReference type="EMBL" id="RAW25317.1"/>
    </source>
</evidence>
<evidence type="ECO:0000313" key="8">
    <source>
        <dbReference type="Proteomes" id="UP000251314"/>
    </source>
</evidence>
<dbReference type="InterPro" id="IPR029320">
    <property type="entry name" value="Acyl-CoA_ox_N"/>
</dbReference>
<dbReference type="EMBL" id="RCMG01000321">
    <property type="protein sequence ID" value="KAG2856708.1"/>
    <property type="molecule type" value="Genomic_DNA"/>
</dbReference>
<gene>
    <name evidence="7" type="ORF">PC110_g18264</name>
    <name evidence="2" type="ORF">PC113_g11336</name>
    <name evidence="3" type="ORF">PC115_g10111</name>
    <name evidence="4" type="ORF">PC117_g3111</name>
    <name evidence="5" type="ORF">PC118_g7874</name>
    <name evidence="6" type="ORF">PC129_g8756</name>
</gene>
<dbReference type="Gene3D" id="1.10.540.10">
    <property type="entry name" value="Acyl-CoA dehydrogenase/oxidase, N-terminal domain"/>
    <property type="match status" value="1"/>
</dbReference>
<accession>A0A329RKX9</accession>
<evidence type="ECO:0000313" key="6">
    <source>
        <dbReference type="EMBL" id="KAG3220485.1"/>
    </source>
</evidence>
<organism evidence="7 8">
    <name type="scientific">Phytophthora cactorum</name>
    <dbReference type="NCBI Taxonomy" id="29920"/>
    <lineage>
        <taxon>Eukaryota</taxon>
        <taxon>Sar</taxon>
        <taxon>Stramenopiles</taxon>
        <taxon>Oomycota</taxon>
        <taxon>Peronosporomycetes</taxon>
        <taxon>Peronosporales</taxon>
        <taxon>Peronosporaceae</taxon>
        <taxon>Phytophthora</taxon>
    </lineage>
</organism>
<dbReference type="OrthoDB" id="538336at2759"/>
<dbReference type="Proteomes" id="UP000251314">
    <property type="component" value="Unassembled WGS sequence"/>
</dbReference>
<dbReference type="Proteomes" id="UP000736787">
    <property type="component" value="Unassembled WGS sequence"/>
</dbReference>
<dbReference type="Proteomes" id="UP000760860">
    <property type="component" value="Unassembled WGS sequence"/>
</dbReference>
<comment type="caution">
    <text evidence="7">The sequence shown here is derived from an EMBL/GenBank/DDBJ whole genome shotgun (WGS) entry which is preliminary data.</text>
</comment>
<dbReference type="AlphaFoldDB" id="A0A329RKX9"/>
<dbReference type="EMBL" id="RCMI01000292">
    <property type="protein sequence ID" value="KAG2919504.1"/>
    <property type="molecule type" value="Genomic_DNA"/>
</dbReference>
<dbReference type="STRING" id="29920.A0A329RKX9"/>
<feature type="domain" description="Acyl-coenzyme A oxidase N-terminal" evidence="1">
    <location>
        <begin position="25"/>
        <end position="107"/>
    </location>
</feature>
<evidence type="ECO:0000313" key="3">
    <source>
        <dbReference type="EMBL" id="KAG2919504.1"/>
    </source>
</evidence>
<dbReference type="EMBL" id="RCML01000194">
    <property type="protein sequence ID" value="KAG2986289.1"/>
    <property type="molecule type" value="Genomic_DNA"/>
</dbReference>
<dbReference type="EMBL" id="RCMK01000043">
    <property type="protein sequence ID" value="KAG2952079.1"/>
    <property type="molecule type" value="Genomic_DNA"/>
</dbReference>
<evidence type="ECO:0000313" key="4">
    <source>
        <dbReference type="EMBL" id="KAG2952079.1"/>
    </source>
</evidence>
<dbReference type="Pfam" id="PF14749">
    <property type="entry name" value="Acyl-CoA_ox_N"/>
    <property type="match status" value="1"/>
</dbReference>
<evidence type="ECO:0000313" key="2">
    <source>
        <dbReference type="EMBL" id="KAG2856708.1"/>
    </source>
</evidence>
<reference evidence="7 8" key="1">
    <citation type="submission" date="2018-01" db="EMBL/GenBank/DDBJ databases">
        <title>Draft genome of the strawberry crown rot pathogen Phytophthora cactorum.</title>
        <authorList>
            <person name="Armitage A.D."/>
            <person name="Lysoe E."/>
            <person name="Nellist C.F."/>
            <person name="Harrison R.J."/>
            <person name="Brurberg M.B."/>
        </authorList>
    </citation>
    <scope>NUCLEOTIDE SEQUENCE [LARGE SCALE GENOMIC DNA]</scope>
    <source>
        <strain evidence="7 8">10300</strain>
    </source>
</reference>
<dbReference type="Proteomes" id="UP000697107">
    <property type="component" value="Unassembled WGS sequence"/>
</dbReference>
<keyword evidence="8" id="KW-1185">Reference proteome</keyword>
<evidence type="ECO:0000259" key="1">
    <source>
        <dbReference type="Pfam" id="PF14749"/>
    </source>
</evidence>
<reference evidence="6" key="2">
    <citation type="submission" date="2018-05" db="EMBL/GenBank/DDBJ databases">
        <title>Effector identification in a new, highly contiguous assembly of the strawberry crown rot pathogen Phytophthora cactorum.</title>
        <authorList>
            <person name="Armitage A.D."/>
            <person name="Nellist C.F."/>
            <person name="Bates H."/>
            <person name="Vickerstaff R.J."/>
            <person name="Harrison R.J."/>
        </authorList>
    </citation>
    <scope>NUCLEOTIDE SEQUENCE</scope>
    <source>
        <strain evidence="2">15-7</strain>
        <strain evidence="3">4032</strain>
        <strain evidence="4">4040</strain>
        <strain evidence="5">P415</strain>
        <strain evidence="6">P421</strain>
    </source>
</reference>
<name>A0A329RKX9_9STRA</name>
<dbReference type="Proteomes" id="UP000735874">
    <property type="component" value="Unassembled WGS sequence"/>
</dbReference>
<proteinExistence type="predicted"/>
<dbReference type="GO" id="GO:0050660">
    <property type="term" value="F:flavin adenine dinucleotide binding"/>
    <property type="evidence" value="ECO:0007669"/>
    <property type="project" value="InterPro"/>
</dbReference>
<evidence type="ECO:0000313" key="5">
    <source>
        <dbReference type="EMBL" id="KAG2986289.1"/>
    </source>
</evidence>
<dbReference type="GO" id="GO:0016627">
    <property type="term" value="F:oxidoreductase activity, acting on the CH-CH group of donors"/>
    <property type="evidence" value="ECO:0007669"/>
    <property type="project" value="InterPro"/>
</dbReference>
<dbReference type="VEuPathDB" id="FungiDB:PC110_g18264"/>
<sequence length="165" mass="18856">MPMELKDLAPLLLKKERANGDIDLTVLTNVLRGEKAANDRRKELIKVIEHHPVPSDRDMVNRNHSERYEFGLKKAFHYVKLLQNGNHTDEEQTILLNALGEQVPLDLCSFQLLKHKPPTSSEPNGCHLPRVIGPSVATRRHNWVTDPMCRVSRQLLRTTMPLKSS</sequence>